<comment type="caution">
    <text evidence="3">The sequence shown here is derived from an EMBL/GenBank/DDBJ whole genome shotgun (WGS) entry which is preliminary data.</text>
</comment>
<evidence type="ECO:0000313" key="4">
    <source>
        <dbReference type="Proteomes" id="UP001500620"/>
    </source>
</evidence>
<dbReference type="InterPro" id="IPR029016">
    <property type="entry name" value="GAF-like_dom_sf"/>
</dbReference>
<dbReference type="Gene3D" id="3.30.450.20">
    <property type="entry name" value="PAS domain"/>
    <property type="match status" value="1"/>
</dbReference>
<dbReference type="InterPro" id="IPR036457">
    <property type="entry name" value="PPM-type-like_dom_sf"/>
</dbReference>
<dbReference type="PANTHER" id="PTHR43156:SF2">
    <property type="entry name" value="STAGE II SPORULATION PROTEIN E"/>
    <property type="match status" value="1"/>
</dbReference>
<dbReference type="InterPro" id="IPR052016">
    <property type="entry name" value="Bact_Sigma-Reg"/>
</dbReference>
<dbReference type="Pfam" id="PF13581">
    <property type="entry name" value="HATPase_c_2"/>
    <property type="match status" value="1"/>
</dbReference>
<evidence type="ECO:0000256" key="1">
    <source>
        <dbReference type="ARBA" id="ARBA00022801"/>
    </source>
</evidence>
<sequence>MPAEPPEDSAEDLYDSAPCGYLSLRPDGTIVRVNRTFLDWTGYSREQLAGRRVQEIYAAGSRIFHETHVAPLLHIQGEVREIAAEFRRADGTRLDALVNALLRDGPAGTPATVRMTVFDATTRRTYERELLAERRRAERNATRVRLLQELVVSCAAIEHAEQIAGPIVQIGGEAFAAARTGVWLLDPAEAALRPLHPDGDLVSLDDPGPEARAAARLEVVRHTGEDGARIVAPLLADLRVLGVVSFMFTADQSFDDGEIELMRTIGRQAGQALDRIRLLEETTRRAWQSGFLARLSRNLDETVGCNGRARRLVELLVPDVADYAQIDLAPAGEPAWRAAAPTDGRDAAGWTIPHDVRATVHAAGRAGPVTAVPLISTDGRRAMVLPLRARNTVLGTLLLVAGDVAAAGNIGPEFLADLAYRAGLSLDNARLAERDREVAHTLQRSLLAGQWPKDPRYRVVTAYRPAVHSLEVGGDWYDVFATSAESVGIVVGDVVGRGLHAASAMGQLRSAVRALATARDGPAEVLRHMDDFVASFAAGQMTTLAYAELALDTGELRYACAGHPPPLLVQPGGVPSFLWGARSGPLGATAAGRGRREAALTVPRGSRLLMYTDGLVERRGERLHQRLDRLAALAAEHWQTPLASLAGTLSDGMLPGEGGHDDMCLLALDYADAPPFRADVPARMSELAGLRAALDRWLGAQGIGDYDRFGIVLATAEAVANSIEHGYGLDESRTVNVLAQVDDDVVAVRVADAGQWRPPRSALQRGRGLALIGRLMDDLVIDRGSGTTVLMRRRFGDQARRR</sequence>
<feature type="domain" description="PAS" evidence="2">
    <location>
        <begin position="6"/>
        <end position="51"/>
    </location>
</feature>
<dbReference type="PANTHER" id="PTHR43156">
    <property type="entry name" value="STAGE II SPORULATION PROTEIN E-RELATED"/>
    <property type="match status" value="1"/>
</dbReference>
<name>A0ABP8D7M0_9ACTN</name>
<keyword evidence="4" id="KW-1185">Reference proteome</keyword>
<dbReference type="SMART" id="SM00091">
    <property type="entry name" value="PAS"/>
    <property type="match status" value="1"/>
</dbReference>
<dbReference type="CDD" id="cd16936">
    <property type="entry name" value="HATPase_RsbW-like"/>
    <property type="match status" value="1"/>
</dbReference>
<dbReference type="InterPro" id="IPR003594">
    <property type="entry name" value="HATPase_dom"/>
</dbReference>
<accession>A0ABP8D7M0</accession>
<dbReference type="Gene3D" id="3.30.450.40">
    <property type="match status" value="2"/>
</dbReference>
<dbReference type="SUPFAM" id="SSF55781">
    <property type="entry name" value="GAF domain-like"/>
    <property type="match status" value="2"/>
</dbReference>
<dbReference type="InterPro" id="IPR003018">
    <property type="entry name" value="GAF"/>
</dbReference>
<reference evidence="4" key="1">
    <citation type="journal article" date="2019" name="Int. J. Syst. Evol. Microbiol.">
        <title>The Global Catalogue of Microorganisms (GCM) 10K type strain sequencing project: providing services to taxonomists for standard genome sequencing and annotation.</title>
        <authorList>
            <consortium name="The Broad Institute Genomics Platform"/>
            <consortium name="The Broad Institute Genome Sequencing Center for Infectious Disease"/>
            <person name="Wu L."/>
            <person name="Ma J."/>
        </authorList>
    </citation>
    <scope>NUCLEOTIDE SEQUENCE [LARGE SCALE GENOMIC DNA]</scope>
    <source>
        <strain evidence="4">JCM 17441</strain>
    </source>
</reference>
<dbReference type="NCBIfam" id="TIGR00229">
    <property type="entry name" value="sensory_box"/>
    <property type="match status" value="1"/>
</dbReference>
<evidence type="ECO:0000259" key="2">
    <source>
        <dbReference type="PROSITE" id="PS50112"/>
    </source>
</evidence>
<keyword evidence="1" id="KW-0378">Hydrolase</keyword>
<dbReference type="PROSITE" id="PS50112">
    <property type="entry name" value="PAS"/>
    <property type="match status" value="1"/>
</dbReference>
<dbReference type="RefSeq" id="WP_345127736.1">
    <property type="nucleotide sequence ID" value="NZ_BAABAT010000007.1"/>
</dbReference>
<dbReference type="SUPFAM" id="SSF55785">
    <property type="entry name" value="PYP-like sensor domain (PAS domain)"/>
    <property type="match status" value="1"/>
</dbReference>
<dbReference type="Pfam" id="PF13492">
    <property type="entry name" value="GAF_3"/>
    <property type="match status" value="1"/>
</dbReference>
<dbReference type="Gene3D" id="3.30.565.10">
    <property type="entry name" value="Histidine kinase-like ATPase, C-terminal domain"/>
    <property type="match status" value="1"/>
</dbReference>
<organism evidence="3 4">
    <name type="scientific">Dactylosporangium darangshiense</name>
    <dbReference type="NCBI Taxonomy" id="579108"/>
    <lineage>
        <taxon>Bacteria</taxon>
        <taxon>Bacillati</taxon>
        <taxon>Actinomycetota</taxon>
        <taxon>Actinomycetes</taxon>
        <taxon>Micromonosporales</taxon>
        <taxon>Micromonosporaceae</taxon>
        <taxon>Dactylosporangium</taxon>
    </lineage>
</organism>
<dbReference type="CDD" id="cd00130">
    <property type="entry name" value="PAS"/>
    <property type="match status" value="1"/>
</dbReference>
<dbReference type="InterPro" id="IPR035965">
    <property type="entry name" value="PAS-like_dom_sf"/>
</dbReference>
<dbReference type="InterPro" id="IPR000014">
    <property type="entry name" value="PAS"/>
</dbReference>
<dbReference type="InterPro" id="IPR036890">
    <property type="entry name" value="HATPase_C_sf"/>
</dbReference>
<dbReference type="Proteomes" id="UP001500620">
    <property type="component" value="Unassembled WGS sequence"/>
</dbReference>
<dbReference type="SMART" id="SM00331">
    <property type="entry name" value="PP2C_SIG"/>
    <property type="match status" value="1"/>
</dbReference>
<gene>
    <name evidence="3" type="ORF">GCM10022255_033260</name>
</gene>
<dbReference type="EMBL" id="BAABAT010000007">
    <property type="protein sequence ID" value="GAA4249376.1"/>
    <property type="molecule type" value="Genomic_DNA"/>
</dbReference>
<protein>
    <recommendedName>
        <fullName evidence="2">PAS domain-containing protein</fullName>
    </recommendedName>
</protein>
<evidence type="ECO:0000313" key="3">
    <source>
        <dbReference type="EMBL" id="GAA4249376.1"/>
    </source>
</evidence>
<dbReference type="Pfam" id="PF07228">
    <property type="entry name" value="SpoIIE"/>
    <property type="match status" value="1"/>
</dbReference>
<dbReference type="InterPro" id="IPR001932">
    <property type="entry name" value="PPM-type_phosphatase-like_dom"/>
</dbReference>
<dbReference type="Pfam" id="PF13426">
    <property type="entry name" value="PAS_9"/>
    <property type="match status" value="1"/>
</dbReference>
<dbReference type="Gene3D" id="3.60.40.10">
    <property type="entry name" value="PPM-type phosphatase domain"/>
    <property type="match status" value="1"/>
</dbReference>
<proteinExistence type="predicted"/>
<dbReference type="SUPFAM" id="SSF55874">
    <property type="entry name" value="ATPase domain of HSP90 chaperone/DNA topoisomerase II/histidine kinase"/>
    <property type="match status" value="1"/>
</dbReference>